<protein>
    <submittedName>
        <fullName evidence="3">Uncharacterized protein</fullName>
    </submittedName>
</protein>
<feature type="compositionally biased region" description="Acidic residues" evidence="1">
    <location>
        <begin position="122"/>
        <end position="134"/>
    </location>
</feature>
<keyword evidence="2" id="KW-1133">Transmembrane helix</keyword>
<comment type="caution">
    <text evidence="3">The sequence shown here is derived from an EMBL/GenBank/DDBJ whole genome shotgun (WGS) entry which is preliminary data.</text>
</comment>
<evidence type="ECO:0000313" key="3">
    <source>
        <dbReference type="EMBL" id="CAK4034350.1"/>
    </source>
</evidence>
<keyword evidence="2" id="KW-0472">Membrane</keyword>
<evidence type="ECO:0000256" key="2">
    <source>
        <dbReference type="SAM" id="Phobius"/>
    </source>
</evidence>
<proteinExistence type="predicted"/>
<name>A0AAI8Z7W1_9PEZI</name>
<reference evidence="3" key="1">
    <citation type="submission" date="2023-11" db="EMBL/GenBank/DDBJ databases">
        <authorList>
            <person name="Alioto T."/>
            <person name="Alioto T."/>
            <person name="Gomez Garrido J."/>
        </authorList>
    </citation>
    <scope>NUCLEOTIDE SEQUENCE</scope>
</reference>
<keyword evidence="4" id="KW-1185">Reference proteome</keyword>
<organism evidence="3 4">
    <name type="scientific">Lecanosticta acicola</name>
    <dbReference type="NCBI Taxonomy" id="111012"/>
    <lineage>
        <taxon>Eukaryota</taxon>
        <taxon>Fungi</taxon>
        <taxon>Dikarya</taxon>
        <taxon>Ascomycota</taxon>
        <taxon>Pezizomycotina</taxon>
        <taxon>Dothideomycetes</taxon>
        <taxon>Dothideomycetidae</taxon>
        <taxon>Mycosphaerellales</taxon>
        <taxon>Mycosphaerellaceae</taxon>
        <taxon>Lecanosticta</taxon>
    </lineage>
</organism>
<evidence type="ECO:0000313" key="4">
    <source>
        <dbReference type="Proteomes" id="UP001296104"/>
    </source>
</evidence>
<dbReference type="AlphaFoldDB" id="A0AAI8Z7W1"/>
<dbReference type="EMBL" id="CAVMBE010000113">
    <property type="protein sequence ID" value="CAK4034350.1"/>
    <property type="molecule type" value="Genomic_DNA"/>
</dbReference>
<evidence type="ECO:0000256" key="1">
    <source>
        <dbReference type="SAM" id="MobiDB-lite"/>
    </source>
</evidence>
<keyword evidence="2" id="KW-0812">Transmembrane</keyword>
<gene>
    <name evidence="3" type="ORF">LECACI_7A009508</name>
</gene>
<feature type="region of interest" description="Disordered" evidence="1">
    <location>
        <begin position="72"/>
        <end position="181"/>
    </location>
</feature>
<dbReference type="Proteomes" id="UP001296104">
    <property type="component" value="Unassembled WGS sequence"/>
</dbReference>
<feature type="transmembrane region" description="Helical" evidence="2">
    <location>
        <begin position="209"/>
        <end position="229"/>
    </location>
</feature>
<feature type="compositionally biased region" description="Polar residues" evidence="1">
    <location>
        <begin position="137"/>
        <end position="158"/>
    </location>
</feature>
<accession>A0AAI8Z7W1</accession>
<sequence>MPHESHPRLPVPPSQLISSTRYEVTPSLEIREQQNTVPQMLHDARPLLPLQPTQVDFSTKSGAMLGPKLRLQQDDVPTQRMPGVSRPAYPSWSRAIGSHSQDPQFDLGRPSTDSSAWRKPDDEYEEDDSEEDGDPNSFPQFSNLELSQQSRNVIQQSPFPAAREREPNDVNGTSKDVKADEDLKTPALARVDPDPGTAKTPVVSRNPGINVLLLCAGTIFAVVLGVLVVPLHSSLFSTPGAGILLPVHSFPSLDSTVAHRHAWQLELSKLEAPVASLSEAKGLVNISRACRKESLLPPTSVQSAIESIRKLSAGVKRAWTDQQGHTLEKEEPFTLTTAIRRPELGARQPNWRNVVHGHAVSVALFWRKWLKARLSSPEMAIWTQYLPTGIHHTLLPRLDHFIASYPPIAWARDIRHAIAELGSQLDRCSCSSNPVTSVVRPCRLLQIPATLRRLQGIHDEARRLTRLSRCDSDDAGLRCVTASAKDLMEMTRTARSELQAWTEGWLHLLLGGSGKESLREMLEGGDVADEVLWQLWAAGRDSRQELLVWMARVEDVIWAGVDAIQG</sequence>